<feature type="domain" description="HMA" evidence="4">
    <location>
        <begin position="1"/>
        <end position="66"/>
    </location>
</feature>
<comment type="caution">
    <text evidence="5">The sequence shown here is derived from an EMBL/GenBank/DDBJ whole genome shotgun (WGS) entry which is preliminary data.</text>
</comment>
<evidence type="ECO:0000313" key="5">
    <source>
        <dbReference type="EMBL" id="TCQ01765.1"/>
    </source>
</evidence>
<dbReference type="SUPFAM" id="SSF55008">
    <property type="entry name" value="HMA, heavy metal-associated domain"/>
    <property type="match status" value="1"/>
</dbReference>
<dbReference type="FunFam" id="3.30.70.100:FF:000001">
    <property type="entry name" value="ATPase copper transporting beta"/>
    <property type="match status" value="1"/>
</dbReference>
<reference evidence="5 6" key="1">
    <citation type="submission" date="2019-03" db="EMBL/GenBank/DDBJ databases">
        <title>Genomic Encyclopedia of Type Strains, Phase IV (KMG-IV): sequencing the most valuable type-strain genomes for metagenomic binning, comparative biology and taxonomic classification.</title>
        <authorList>
            <person name="Goeker M."/>
        </authorList>
    </citation>
    <scope>NUCLEOTIDE SEQUENCE [LARGE SCALE GENOMIC DNA]</scope>
    <source>
        <strain evidence="5 6">DSM 100013</strain>
    </source>
</reference>
<proteinExistence type="predicted"/>
<dbReference type="OrthoDB" id="9813965at2"/>
<evidence type="ECO:0000256" key="3">
    <source>
        <dbReference type="ARBA" id="ARBA00023008"/>
    </source>
</evidence>
<dbReference type="Gene3D" id="3.30.70.100">
    <property type="match status" value="1"/>
</dbReference>
<evidence type="ECO:0000256" key="1">
    <source>
        <dbReference type="ARBA" id="ARBA00015313"/>
    </source>
</evidence>
<accession>A0A4R2TKQ4</accession>
<dbReference type="InterPro" id="IPR000428">
    <property type="entry name" value="Cu-bd"/>
</dbReference>
<keyword evidence="3" id="KW-0186">Copper</keyword>
<dbReference type="PROSITE" id="PS01047">
    <property type="entry name" value="HMA_1"/>
    <property type="match status" value="1"/>
</dbReference>
<sequence>MKKQLIIEGMSCGHCVNRVEKALRELNGVEKVEVDLSNKKAVILLSETIEDAILNEVIDDAGYEVIEIKNV</sequence>
<keyword evidence="6" id="KW-1185">Reference proteome</keyword>
<dbReference type="RefSeq" id="WP_132848774.1">
    <property type="nucleotide sequence ID" value="NZ_CP058648.1"/>
</dbReference>
<gene>
    <name evidence="5" type="ORF">EDD79_102340</name>
</gene>
<evidence type="ECO:0000259" key="4">
    <source>
        <dbReference type="PROSITE" id="PS50846"/>
    </source>
</evidence>
<protein>
    <recommendedName>
        <fullName evidence="1">Copper chaperone CopZ</fullName>
    </recommendedName>
</protein>
<dbReference type="PROSITE" id="PS50846">
    <property type="entry name" value="HMA_2"/>
    <property type="match status" value="1"/>
</dbReference>
<name>A0A4R2TKQ4_9FIRM</name>
<dbReference type="PRINTS" id="PR00944">
    <property type="entry name" value="CUEXPORT"/>
</dbReference>
<organism evidence="5 6">
    <name type="scientific">Serpentinicella alkaliphila</name>
    <dbReference type="NCBI Taxonomy" id="1734049"/>
    <lineage>
        <taxon>Bacteria</taxon>
        <taxon>Bacillati</taxon>
        <taxon>Bacillota</taxon>
        <taxon>Clostridia</taxon>
        <taxon>Peptostreptococcales</taxon>
        <taxon>Natronincolaceae</taxon>
        <taxon>Serpentinicella</taxon>
    </lineage>
</organism>
<dbReference type="AlphaFoldDB" id="A0A4R2TKQ4"/>
<dbReference type="InterPro" id="IPR017969">
    <property type="entry name" value="Heavy-metal-associated_CS"/>
</dbReference>
<dbReference type="EMBL" id="SLYC01000023">
    <property type="protein sequence ID" value="TCQ01765.1"/>
    <property type="molecule type" value="Genomic_DNA"/>
</dbReference>
<keyword evidence="2" id="KW-0479">Metal-binding</keyword>
<dbReference type="InterPro" id="IPR036163">
    <property type="entry name" value="HMA_dom_sf"/>
</dbReference>
<dbReference type="PANTHER" id="PTHR46594">
    <property type="entry name" value="P-TYPE CATION-TRANSPORTING ATPASE"/>
    <property type="match status" value="1"/>
</dbReference>
<dbReference type="NCBIfam" id="TIGR00003">
    <property type="entry name" value="copper ion binding protein"/>
    <property type="match status" value="1"/>
</dbReference>
<dbReference type="GO" id="GO:0005507">
    <property type="term" value="F:copper ion binding"/>
    <property type="evidence" value="ECO:0007669"/>
    <property type="project" value="InterPro"/>
</dbReference>
<dbReference type="PANTHER" id="PTHR46594:SF4">
    <property type="entry name" value="P-TYPE CATION-TRANSPORTING ATPASE"/>
    <property type="match status" value="1"/>
</dbReference>
<dbReference type="Proteomes" id="UP000295504">
    <property type="component" value="Unassembled WGS sequence"/>
</dbReference>
<dbReference type="InterPro" id="IPR006121">
    <property type="entry name" value="HMA_dom"/>
</dbReference>
<dbReference type="InterPro" id="IPR006122">
    <property type="entry name" value="HMA_Cu_ion-bd"/>
</dbReference>
<dbReference type="Pfam" id="PF00403">
    <property type="entry name" value="HMA"/>
    <property type="match status" value="1"/>
</dbReference>
<evidence type="ECO:0000313" key="6">
    <source>
        <dbReference type="Proteomes" id="UP000295504"/>
    </source>
</evidence>
<dbReference type="CDD" id="cd00371">
    <property type="entry name" value="HMA"/>
    <property type="match status" value="1"/>
</dbReference>
<dbReference type="GO" id="GO:0006825">
    <property type="term" value="P:copper ion transport"/>
    <property type="evidence" value="ECO:0007669"/>
    <property type="project" value="InterPro"/>
</dbReference>
<evidence type="ECO:0000256" key="2">
    <source>
        <dbReference type="ARBA" id="ARBA00022723"/>
    </source>
</evidence>